<organism evidence="2 3">
    <name type="scientific">Candidatus Entotheonella gemina</name>
    <dbReference type="NCBI Taxonomy" id="1429439"/>
    <lineage>
        <taxon>Bacteria</taxon>
        <taxon>Pseudomonadati</taxon>
        <taxon>Nitrospinota/Tectimicrobiota group</taxon>
        <taxon>Candidatus Tectimicrobiota</taxon>
        <taxon>Candidatus Entotheonellia</taxon>
        <taxon>Candidatus Entotheonellales</taxon>
        <taxon>Candidatus Entotheonellaceae</taxon>
        <taxon>Candidatus Entotheonella</taxon>
    </lineage>
</organism>
<dbReference type="HOGENOM" id="CLU_2477581_0_0_7"/>
<name>W4M299_9BACT</name>
<dbReference type="EMBL" id="AZHX01001212">
    <property type="protein sequence ID" value="ETX04469.1"/>
    <property type="molecule type" value="Genomic_DNA"/>
</dbReference>
<gene>
    <name evidence="2" type="ORF">ETSY2_28645</name>
</gene>
<accession>W4M299</accession>
<feature type="domain" description="ACT" evidence="1">
    <location>
        <begin position="27"/>
        <end position="87"/>
    </location>
</feature>
<sequence length="87" mass="9197">MQFVPNDADQAAKTLETAGIAFTQREVLIMEVLDQPGMLGDIALIMSDAGINIDSIYVTATGRVAFGVDDLHGAIQVADGMAVREVC</sequence>
<proteinExistence type="predicted"/>
<evidence type="ECO:0000259" key="1">
    <source>
        <dbReference type="PROSITE" id="PS51671"/>
    </source>
</evidence>
<reference evidence="2 3" key="1">
    <citation type="journal article" date="2014" name="Nature">
        <title>An environmental bacterial taxon with a large and distinct metabolic repertoire.</title>
        <authorList>
            <person name="Wilson M.C."/>
            <person name="Mori T."/>
            <person name="Ruckert C."/>
            <person name="Uria A.R."/>
            <person name="Helf M.J."/>
            <person name="Takada K."/>
            <person name="Gernert C."/>
            <person name="Steffens U.A."/>
            <person name="Heycke N."/>
            <person name="Schmitt S."/>
            <person name="Rinke C."/>
            <person name="Helfrich E.J."/>
            <person name="Brachmann A.O."/>
            <person name="Gurgui C."/>
            <person name="Wakimoto T."/>
            <person name="Kracht M."/>
            <person name="Crusemann M."/>
            <person name="Hentschel U."/>
            <person name="Abe I."/>
            <person name="Matsunaga S."/>
            <person name="Kalinowski J."/>
            <person name="Takeyama H."/>
            <person name="Piel J."/>
        </authorList>
    </citation>
    <scope>NUCLEOTIDE SEQUENCE [LARGE SCALE GENOMIC DNA]</scope>
    <source>
        <strain evidence="3">TSY2</strain>
    </source>
</reference>
<comment type="caution">
    <text evidence="2">The sequence shown here is derived from an EMBL/GenBank/DDBJ whole genome shotgun (WGS) entry which is preliminary data.</text>
</comment>
<evidence type="ECO:0000313" key="3">
    <source>
        <dbReference type="Proteomes" id="UP000019140"/>
    </source>
</evidence>
<dbReference type="PROSITE" id="PS51671">
    <property type="entry name" value="ACT"/>
    <property type="match status" value="1"/>
</dbReference>
<dbReference type="AlphaFoldDB" id="W4M299"/>
<dbReference type="Gene3D" id="3.30.2130.10">
    <property type="entry name" value="VC0802-like"/>
    <property type="match status" value="1"/>
</dbReference>
<dbReference type="Proteomes" id="UP000019140">
    <property type="component" value="Unassembled WGS sequence"/>
</dbReference>
<dbReference type="InterPro" id="IPR045865">
    <property type="entry name" value="ACT-like_dom_sf"/>
</dbReference>
<dbReference type="Pfam" id="PF01842">
    <property type="entry name" value="ACT"/>
    <property type="match status" value="1"/>
</dbReference>
<dbReference type="InterPro" id="IPR002912">
    <property type="entry name" value="ACT_dom"/>
</dbReference>
<dbReference type="SUPFAM" id="SSF55021">
    <property type="entry name" value="ACT-like"/>
    <property type="match status" value="1"/>
</dbReference>
<protein>
    <recommendedName>
        <fullName evidence="1">ACT domain-containing protein</fullName>
    </recommendedName>
</protein>
<keyword evidence="3" id="KW-1185">Reference proteome</keyword>
<evidence type="ECO:0000313" key="2">
    <source>
        <dbReference type="EMBL" id="ETX04469.1"/>
    </source>
</evidence>